<dbReference type="PANTHER" id="PTHR39185">
    <property type="entry name" value="SWARMING MOTILITY PROTEIN SWRD"/>
    <property type="match status" value="1"/>
</dbReference>
<comment type="caution">
    <text evidence="1">The sequence shown here is derived from an EMBL/GenBank/DDBJ whole genome shotgun (WGS) entry which is preliminary data.</text>
</comment>
<dbReference type="AlphaFoldDB" id="A0A5D8QGJ9"/>
<name>A0A5D8QGJ9_9THEO</name>
<keyword evidence="1" id="KW-0969">Cilium</keyword>
<keyword evidence="1" id="KW-0282">Flagellum</keyword>
<organism evidence="1 2">
    <name type="scientific">Calorimonas adulescens</name>
    <dbReference type="NCBI Taxonomy" id="2606906"/>
    <lineage>
        <taxon>Bacteria</taxon>
        <taxon>Bacillati</taxon>
        <taxon>Bacillota</taxon>
        <taxon>Clostridia</taxon>
        <taxon>Thermoanaerobacterales</taxon>
        <taxon>Thermoanaerobacteraceae</taxon>
        <taxon>Calorimonas</taxon>
    </lineage>
</organism>
<keyword evidence="2" id="KW-1185">Reference proteome</keyword>
<proteinExistence type="predicted"/>
<dbReference type="RefSeq" id="WP_149543967.1">
    <property type="nucleotide sequence ID" value="NZ_VTPS01000001.1"/>
</dbReference>
<dbReference type="Proteomes" id="UP000322976">
    <property type="component" value="Unassembled WGS sequence"/>
</dbReference>
<dbReference type="Pfam" id="PF06289">
    <property type="entry name" value="FlbD"/>
    <property type="match status" value="1"/>
</dbReference>
<gene>
    <name evidence="1" type="ORF">FWJ32_00225</name>
</gene>
<sequence length="67" mass="7868">MIHLTRLNGVEFVLNSELIEYIESTPDTVITLTNGHKYVVLESMNEVVDRVIKYKWEIFSNINLRDN</sequence>
<evidence type="ECO:0000313" key="2">
    <source>
        <dbReference type="Proteomes" id="UP000322976"/>
    </source>
</evidence>
<dbReference type="InterPro" id="IPR009384">
    <property type="entry name" value="SwrD-like"/>
</dbReference>
<evidence type="ECO:0000313" key="1">
    <source>
        <dbReference type="EMBL" id="TZE83349.1"/>
    </source>
</evidence>
<protein>
    <submittedName>
        <fullName evidence="1">Flagellar FlbD family protein</fullName>
    </submittedName>
</protein>
<dbReference type="PANTHER" id="PTHR39185:SF1">
    <property type="entry name" value="SWARMING MOTILITY PROTEIN SWRD"/>
    <property type="match status" value="1"/>
</dbReference>
<dbReference type="EMBL" id="VTPS01000001">
    <property type="protein sequence ID" value="TZE83349.1"/>
    <property type="molecule type" value="Genomic_DNA"/>
</dbReference>
<keyword evidence="1" id="KW-0966">Cell projection</keyword>
<accession>A0A5D8QGJ9</accession>
<reference evidence="1 2" key="1">
    <citation type="submission" date="2019-08" db="EMBL/GenBank/DDBJ databases">
        <title>Calorimonas adulescens gen. nov., sp. nov., an anaerobic thermophilic bacterium from Sakhalin hot spring.</title>
        <authorList>
            <person name="Khomyakova M.A."/>
            <person name="Merkel A.Y."/>
            <person name="Novikov A."/>
            <person name="Bonch-Osmolovskaya E.A."/>
            <person name="Slobodkin A.I."/>
        </authorList>
    </citation>
    <scope>NUCLEOTIDE SEQUENCE [LARGE SCALE GENOMIC DNA]</scope>
    <source>
        <strain evidence="1 2">A05MB</strain>
    </source>
</reference>